<comment type="caution">
    <text evidence="13">The sequence shown here is derived from an EMBL/GenBank/DDBJ whole genome shotgun (WGS) entry which is preliminary data.</text>
</comment>
<evidence type="ECO:0000259" key="11">
    <source>
        <dbReference type="PROSITE" id="PS50089"/>
    </source>
</evidence>
<keyword evidence="7" id="KW-0833">Ubl conjugation pathway</keyword>
<evidence type="ECO:0000259" key="12">
    <source>
        <dbReference type="PROSITE" id="PS51873"/>
    </source>
</evidence>
<evidence type="ECO:0000256" key="4">
    <source>
        <dbReference type="ARBA" id="ARBA00022723"/>
    </source>
</evidence>
<name>A0A8H3V986_VENIN</name>
<dbReference type="GO" id="GO:0061630">
    <property type="term" value="F:ubiquitin protein ligase activity"/>
    <property type="evidence" value="ECO:0007669"/>
    <property type="project" value="UniProtKB-EC"/>
</dbReference>
<dbReference type="GO" id="GO:0016567">
    <property type="term" value="P:protein ubiquitination"/>
    <property type="evidence" value="ECO:0007669"/>
    <property type="project" value="InterPro"/>
</dbReference>
<protein>
    <recommendedName>
        <fullName evidence="2">RBR-type E3 ubiquitin transferase</fullName>
        <ecNumber evidence="2">2.3.2.31</ecNumber>
    </recommendedName>
</protein>
<dbReference type="Gene3D" id="3.30.40.10">
    <property type="entry name" value="Zinc/RING finger domain, C3HC4 (zinc finger)"/>
    <property type="match status" value="2"/>
</dbReference>
<feature type="compositionally biased region" description="Basic and acidic residues" evidence="10">
    <location>
        <begin position="256"/>
        <end position="266"/>
    </location>
</feature>
<comment type="catalytic activity">
    <reaction evidence="1">
        <text>[E2 ubiquitin-conjugating enzyme]-S-ubiquitinyl-L-cysteine + [acceptor protein]-L-lysine = [E2 ubiquitin-conjugating enzyme]-L-cysteine + [acceptor protein]-N(6)-ubiquitinyl-L-lysine.</text>
        <dbReference type="EC" id="2.3.2.31"/>
    </reaction>
</comment>
<evidence type="ECO:0000313" key="14">
    <source>
        <dbReference type="Proteomes" id="UP000490939"/>
    </source>
</evidence>
<keyword evidence="5" id="KW-0677">Repeat</keyword>
<dbReference type="PROSITE" id="PS51873">
    <property type="entry name" value="TRIAD"/>
    <property type="match status" value="1"/>
</dbReference>
<gene>
    <name evidence="13" type="ORF">EG327_004880</name>
</gene>
<dbReference type="AlphaFoldDB" id="A0A8H3V986"/>
<evidence type="ECO:0000256" key="8">
    <source>
        <dbReference type="ARBA" id="ARBA00022833"/>
    </source>
</evidence>
<dbReference type="PANTHER" id="PTHR11685">
    <property type="entry name" value="RBR FAMILY RING FINGER AND IBR DOMAIN-CONTAINING"/>
    <property type="match status" value="1"/>
</dbReference>
<dbReference type="PROSITE" id="PS50089">
    <property type="entry name" value="ZF_RING_2"/>
    <property type="match status" value="1"/>
</dbReference>
<dbReference type="InterPro" id="IPR002867">
    <property type="entry name" value="IBR_dom"/>
</dbReference>
<keyword evidence="6 9" id="KW-0863">Zinc-finger</keyword>
<dbReference type="InterPro" id="IPR044066">
    <property type="entry name" value="TRIAD_supradom"/>
</dbReference>
<keyword evidence="3" id="KW-0808">Transferase</keyword>
<accession>A0A8H3V986</accession>
<dbReference type="EC" id="2.3.2.31" evidence="2"/>
<evidence type="ECO:0000256" key="6">
    <source>
        <dbReference type="ARBA" id="ARBA00022771"/>
    </source>
</evidence>
<evidence type="ECO:0000313" key="13">
    <source>
        <dbReference type="EMBL" id="KAE9984854.1"/>
    </source>
</evidence>
<keyword evidence="14" id="KW-1185">Reference proteome</keyword>
<feature type="region of interest" description="Disordered" evidence="10">
    <location>
        <begin position="249"/>
        <end position="274"/>
    </location>
</feature>
<dbReference type="InterPro" id="IPR013083">
    <property type="entry name" value="Znf_RING/FYVE/PHD"/>
</dbReference>
<keyword evidence="8" id="KW-0862">Zinc</keyword>
<reference evidence="13 14" key="1">
    <citation type="submission" date="2019-07" db="EMBL/GenBank/DDBJ databases">
        <title>Venturia inaequalis Genome Resource.</title>
        <authorList>
            <person name="Lichtner F.J."/>
        </authorList>
    </citation>
    <scope>NUCLEOTIDE SEQUENCE [LARGE SCALE GENOMIC DNA]</scope>
    <source>
        <strain evidence="13 14">DMI_063113</strain>
    </source>
</reference>
<dbReference type="CDD" id="cd20335">
    <property type="entry name" value="BRcat_RBR"/>
    <property type="match status" value="2"/>
</dbReference>
<evidence type="ECO:0000256" key="9">
    <source>
        <dbReference type="PROSITE-ProRule" id="PRU00175"/>
    </source>
</evidence>
<dbReference type="Gene3D" id="1.20.120.1750">
    <property type="match status" value="1"/>
</dbReference>
<feature type="domain" description="RING-type" evidence="12">
    <location>
        <begin position="332"/>
        <end position="556"/>
    </location>
</feature>
<evidence type="ECO:0000256" key="10">
    <source>
        <dbReference type="SAM" id="MobiDB-lite"/>
    </source>
</evidence>
<evidence type="ECO:0000256" key="2">
    <source>
        <dbReference type="ARBA" id="ARBA00012251"/>
    </source>
</evidence>
<dbReference type="CDD" id="cd20336">
    <property type="entry name" value="Rcat_RBR"/>
    <property type="match status" value="1"/>
</dbReference>
<dbReference type="GO" id="GO:0008270">
    <property type="term" value="F:zinc ion binding"/>
    <property type="evidence" value="ECO:0007669"/>
    <property type="project" value="UniProtKB-KW"/>
</dbReference>
<evidence type="ECO:0000256" key="3">
    <source>
        <dbReference type="ARBA" id="ARBA00022679"/>
    </source>
</evidence>
<organism evidence="13 14">
    <name type="scientific">Venturia inaequalis</name>
    <name type="common">Apple scab fungus</name>
    <dbReference type="NCBI Taxonomy" id="5025"/>
    <lineage>
        <taxon>Eukaryota</taxon>
        <taxon>Fungi</taxon>
        <taxon>Dikarya</taxon>
        <taxon>Ascomycota</taxon>
        <taxon>Pezizomycotina</taxon>
        <taxon>Dothideomycetes</taxon>
        <taxon>Pleosporomycetidae</taxon>
        <taxon>Venturiales</taxon>
        <taxon>Venturiaceae</taxon>
        <taxon>Venturia</taxon>
    </lineage>
</organism>
<evidence type="ECO:0000256" key="1">
    <source>
        <dbReference type="ARBA" id="ARBA00001798"/>
    </source>
</evidence>
<dbReference type="InterPro" id="IPR001841">
    <property type="entry name" value="Znf_RING"/>
</dbReference>
<dbReference type="Pfam" id="PF01485">
    <property type="entry name" value="IBR"/>
    <property type="match status" value="2"/>
</dbReference>
<dbReference type="InterPro" id="IPR031127">
    <property type="entry name" value="E3_UB_ligase_RBR"/>
</dbReference>
<feature type="domain" description="RING-type" evidence="11">
    <location>
        <begin position="336"/>
        <end position="389"/>
    </location>
</feature>
<sequence length="560" mass="62608">MSVHLACLTLLQRVSRVERTCSTCEMAKPEREFQAKLTKDCAHQRTTCEACVVSWIGSRIEDGEWENIKCCEDCDGTIAIADIPKLLDSFPEIWESFDRCALLSILSGMPNFRYCLAPGCTSGQEHIGTPETHPIFKCQACMVRSCLVHEGPWHEGQTCAEYDEYRTRSGRGNEGQTYAEYDKARTRSERENLASEQAIQLLAKNCPGVKDHTVKRGDTEIQRRGYEKTSWKKCRSCKGIGKTRQAVQKSSRKPVKAPEVRSRFETPGDESDGGEFFNAPEIHNEEFFNTPEIHNEEFFNTPEIHNEEFFNTPEIHSSTPLLQAPKEAKSPARRDCSTCAEEKPIAEYGYKLTRTCIHARGTCQDCVVQWVEAKIEEGEWNTITCPECDSLLEYTDISQILSSTSASFQHYDDLATKACLNSMGEYRHCLSPTCKAGQLHSGGADSPIFVCRSCGHKSCTIHDVPWHEGEICTDYDTRTAHAKQGAADNAASEAEVAKMKACPKCKAPFTKNGGCDHMTYSLILRAMKSTAASKIPLVFGHDYGPSMIVAWCFRDAGQTK</sequence>
<keyword evidence="4" id="KW-0479">Metal-binding</keyword>
<evidence type="ECO:0000256" key="5">
    <source>
        <dbReference type="ARBA" id="ARBA00022737"/>
    </source>
</evidence>
<dbReference type="SUPFAM" id="SSF57850">
    <property type="entry name" value="RING/U-box"/>
    <property type="match status" value="4"/>
</dbReference>
<dbReference type="EMBL" id="WNWR01000287">
    <property type="protein sequence ID" value="KAE9984854.1"/>
    <property type="molecule type" value="Genomic_DNA"/>
</dbReference>
<evidence type="ECO:0000256" key="7">
    <source>
        <dbReference type="ARBA" id="ARBA00022786"/>
    </source>
</evidence>
<dbReference type="Proteomes" id="UP000490939">
    <property type="component" value="Unassembled WGS sequence"/>
</dbReference>
<proteinExistence type="predicted"/>
<dbReference type="SMART" id="SM00647">
    <property type="entry name" value="IBR"/>
    <property type="match status" value="2"/>
</dbReference>